<sequence length="118" mass="13291">ENTDNVSILLKYENGTNAVVNYFANGSKAYAKERVEVFSQGKVLVLDNWRKLEGYGVKGFSKMIGTMDKGHKRQFALLNERVLKGGEALIPYESIVNTTRASFACIESLKKKAWIEVR</sequence>
<protein>
    <submittedName>
        <fullName evidence="1">Dehydrogenase</fullName>
    </submittedName>
</protein>
<comment type="caution">
    <text evidence="1">The sequence shown here is derived from an EMBL/GenBank/DDBJ whole genome shotgun (WGS) entry which is preliminary data.</text>
</comment>
<proteinExistence type="predicted"/>
<reference evidence="1" key="2">
    <citation type="submission" date="2021-09" db="EMBL/GenBank/DDBJ databases">
        <authorList>
            <person name="Gilroy R."/>
        </authorList>
    </citation>
    <scope>NUCLEOTIDE SEQUENCE</scope>
    <source>
        <strain evidence="1">6966</strain>
    </source>
</reference>
<dbReference type="EMBL" id="DYVS01000218">
    <property type="protein sequence ID" value="HJF71452.1"/>
    <property type="molecule type" value="Genomic_DNA"/>
</dbReference>
<evidence type="ECO:0000313" key="2">
    <source>
        <dbReference type="Proteomes" id="UP000742098"/>
    </source>
</evidence>
<organism evidence="1 2">
    <name type="scientific">Butyricimonas virosa</name>
    <dbReference type="NCBI Taxonomy" id="544645"/>
    <lineage>
        <taxon>Bacteria</taxon>
        <taxon>Pseudomonadati</taxon>
        <taxon>Bacteroidota</taxon>
        <taxon>Bacteroidia</taxon>
        <taxon>Bacteroidales</taxon>
        <taxon>Odoribacteraceae</taxon>
        <taxon>Butyricimonas</taxon>
    </lineage>
</organism>
<dbReference type="AlphaFoldDB" id="A0A921KZ69"/>
<name>A0A921KZ69_9BACT</name>
<dbReference type="Gene3D" id="3.30.360.10">
    <property type="entry name" value="Dihydrodipicolinate Reductase, domain 2"/>
    <property type="match status" value="1"/>
</dbReference>
<evidence type="ECO:0000313" key="1">
    <source>
        <dbReference type="EMBL" id="HJF71452.1"/>
    </source>
</evidence>
<reference evidence="1" key="1">
    <citation type="journal article" date="2021" name="PeerJ">
        <title>Extensive microbial diversity within the chicken gut microbiome revealed by metagenomics and culture.</title>
        <authorList>
            <person name="Gilroy R."/>
            <person name="Ravi A."/>
            <person name="Getino M."/>
            <person name="Pursley I."/>
            <person name="Horton D.L."/>
            <person name="Alikhan N.F."/>
            <person name="Baker D."/>
            <person name="Gharbi K."/>
            <person name="Hall N."/>
            <person name="Watson M."/>
            <person name="Adriaenssens E.M."/>
            <person name="Foster-Nyarko E."/>
            <person name="Jarju S."/>
            <person name="Secka A."/>
            <person name="Antonio M."/>
            <person name="Oren A."/>
            <person name="Chaudhuri R.R."/>
            <person name="La Ragione R."/>
            <person name="Hildebrand F."/>
            <person name="Pallen M.J."/>
        </authorList>
    </citation>
    <scope>NUCLEOTIDE SEQUENCE</scope>
    <source>
        <strain evidence="1">6966</strain>
    </source>
</reference>
<gene>
    <name evidence="1" type="ORF">K8V05_11930</name>
</gene>
<accession>A0A921KZ69</accession>
<dbReference type="Proteomes" id="UP000742098">
    <property type="component" value="Unassembled WGS sequence"/>
</dbReference>
<feature type="non-terminal residue" evidence="1">
    <location>
        <position position="1"/>
    </location>
</feature>